<protein>
    <submittedName>
        <fullName evidence="2">Hemolysin</fullName>
    </submittedName>
</protein>
<keyword evidence="1" id="KW-0732">Signal</keyword>
<dbReference type="EMBL" id="SGSQ01000028">
    <property type="protein sequence ID" value="RZG43898.1"/>
    <property type="molecule type" value="Genomic_DNA"/>
</dbReference>
<name>A0A4Q7ADK5_9GAMM</name>
<proteinExistence type="predicted"/>
<organism evidence="2 3">
    <name type="scientific">Acinetobacter wuhouensis</name>
    <dbReference type="NCBI Taxonomy" id="1879050"/>
    <lineage>
        <taxon>Bacteria</taxon>
        <taxon>Pseudomonadati</taxon>
        <taxon>Pseudomonadota</taxon>
        <taxon>Gammaproteobacteria</taxon>
        <taxon>Moraxellales</taxon>
        <taxon>Moraxellaceae</taxon>
        <taxon>Acinetobacter</taxon>
    </lineage>
</organism>
<reference evidence="2 3" key="1">
    <citation type="submission" date="2019-02" db="EMBL/GenBank/DDBJ databases">
        <title>The Batch Genome Submission of Acinetobacter spp. strains.</title>
        <authorList>
            <person name="Qin J."/>
            <person name="Hu Y."/>
            <person name="Ye H."/>
            <person name="Wei L."/>
            <person name="Feng Y."/>
            <person name="Zong Z."/>
        </authorList>
    </citation>
    <scope>NUCLEOTIDE SEQUENCE [LARGE SCALE GENOMIC DNA]</scope>
    <source>
        <strain evidence="2 3">WCHAW060049</strain>
    </source>
</reference>
<gene>
    <name evidence="2" type="ORF">EXU28_16055</name>
</gene>
<dbReference type="Pfam" id="PF11720">
    <property type="entry name" value="Inhibitor_I78"/>
    <property type="match status" value="1"/>
</dbReference>
<feature type="signal peptide" evidence="1">
    <location>
        <begin position="1"/>
        <end position="31"/>
    </location>
</feature>
<comment type="caution">
    <text evidence="2">The sequence shown here is derived from an EMBL/GenBank/DDBJ whole genome shotgun (WGS) entry which is preliminary data.</text>
</comment>
<evidence type="ECO:0000313" key="3">
    <source>
        <dbReference type="Proteomes" id="UP000293863"/>
    </source>
</evidence>
<dbReference type="InterPro" id="IPR021719">
    <property type="entry name" value="Prot_inh_I78"/>
</dbReference>
<evidence type="ECO:0000256" key="1">
    <source>
        <dbReference type="SAM" id="SignalP"/>
    </source>
</evidence>
<sequence length="112" mass="12052">MVYLLQFYGIQIMIKNIALLGCMAFAISACSSLPSSEPTNSTPSKPTECVAAEAAKLVGQNDLSEAKIKQLTKATIVRKLAPNQPMTMDYRIERVTVTVDPATKKITNASCG</sequence>
<feature type="chain" id="PRO_5020779663" evidence="1">
    <location>
        <begin position="32"/>
        <end position="112"/>
    </location>
</feature>
<accession>A0A4Q7ADK5</accession>
<dbReference type="Proteomes" id="UP000293863">
    <property type="component" value="Unassembled WGS sequence"/>
</dbReference>
<dbReference type="Gene3D" id="3.30.10.10">
    <property type="entry name" value="Trypsin Inhibitor V, subunit A"/>
    <property type="match status" value="1"/>
</dbReference>
<dbReference type="AlphaFoldDB" id="A0A4Q7ADK5"/>
<keyword evidence="3" id="KW-1185">Reference proteome</keyword>
<evidence type="ECO:0000313" key="2">
    <source>
        <dbReference type="EMBL" id="RZG43898.1"/>
    </source>
</evidence>